<comment type="caution">
    <text evidence="6">The sequence shown here is derived from an EMBL/GenBank/DDBJ whole genome shotgun (WGS) entry which is preliminary data.</text>
</comment>
<dbReference type="RefSeq" id="WP_377576013.1">
    <property type="nucleotide sequence ID" value="NZ_JBHTMP010000058.1"/>
</dbReference>
<evidence type="ECO:0000313" key="7">
    <source>
        <dbReference type="Proteomes" id="UP001597260"/>
    </source>
</evidence>
<dbReference type="CDD" id="cd03257">
    <property type="entry name" value="ABC_NikE_OppD_transporters"/>
    <property type="match status" value="1"/>
</dbReference>
<keyword evidence="2" id="KW-0813">Transport</keyword>
<protein>
    <submittedName>
        <fullName evidence="6">ABC transporter ATP-binding protein</fullName>
    </submittedName>
</protein>
<dbReference type="GO" id="GO:0005524">
    <property type="term" value="F:ATP binding"/>
    <property type="evidence" value="ECO:0007669"/>
    <property type="project" value="UniProtKB-KW"/>
</dbReference>
<evidence type="ECO:0000256" key="4">
    <source>
        <dbReference type="ARBA" id="ARBA00022840"/>
    </source>
</evidence>
<accession>A0ABW3YLQ4</accession>
<proteinExistence type="inferred from homology"/>
<dbReference type="SMART" id="SM00382">
    <property type="entry name" value="AAA"/>
    <property type="match status" value="1"/>
</dbReference>
<organism evidence="6 7">
    <name type="scientific">Micromonospora sonneratiae</name>
    <dbReference type="NCBI Taxonomy" id="1184706"/>
    <lineage>
        <taxon>Bacteria</taxon>
        <taxon>Bacillati</taxon>
        <taxon>Actinomycetota</taxon>
        <taxon>Actinomycetes</taxon>
        <taxon>Micromonosporales</taxon>
        <taxon>Micromonosporaceae</taxon>
        <taxon>Micromonospora</taxon>
    </lineage>
</organism>
<keyword evidence="4 6" id="KW-0067">ATP-binding</keyword>
<keyword evidence="3" id="KW-0547">Nucleotide-binding</keyword>
<evidence type="ECO:0000256" key="3">
    <source>
        <dbReference type="ARBA" id="ARBA00022741"/>
    </source>
</evidence>
<evidence type="ECO:0000313" key="6">
    <source>
        <dbReference type="EMBL" id="MFD1324793.1"/>
    </source>
</evidence>
<feature type="domain" description="ABC transporter" evidence="5">
    <location>
        <begin position="21"/>
        <end position="261"/>
    </location>
</feature>
<keyword evidence="7" id="KW-1185">Reference proteome</keyword>
<dbReference type="Pfam" id="PF00005">
    <property type="entry name" value="ABC_tran"/>
    <property type="match status" value="1"/>
</dbReference>
<evidence type="ECO:0000256" key="2">
    <source>
        <dbReference type="ARBA" id="ARBA00022448"/>
    </source>
</evidence>
<dbReference type="Pfam" id="PF08352">
    <property type="entry name" value="oligo_HPY"/>
    <property type="match status" value="1"/>
</dbReference>
<dbReference type="PANTHER" id="PTHR43776">
    <property type="entry name" value="TRANSPORT ATP-BINDING PROTEIN"/>
    <property type="match status" value="1"/>
</dbReference>
<dbReference type="InterPro" id="IPR017871">
    <property type="entry name" value="ABC_transporter-like_CS"/>
</dbReference>
<name>A0ABW3YLQ4_9ACTN</name>
<dbReference type="SUPFAM" id="SSF52540">
    <property type="entry name" value="P-loop containing nucleoside triphosphate hydrolases"/>
    <property type="match status" value="1"/>
</dbReference>
<evidence type="ECO:0000259" key="5">
    <source>
        <dbReference type="PROSITE" id="PS50893"/>
    </source>
</evidence>
<dbReference type="Gene3D" id="3.40.50.300">
    <property type="entry name" value="P-loop containing nucleotide triphosphate hydrolases"/>
    <property type="match status" value="1"/>
</dbReference>
<dbReference type="InterPro" id="IPR003439">
    <property type="entry name" value="ABC_transporter-like_ATP-bd"/>
</dbReference>
<dbReference type="PANTHER" id="PTHR43776:SF7">
    <property type="entry name" value="D,D-DIPEPTIDE TRANSPORT ATP-BINDING PROTEIN DDPF-RELATED"/>
    <property type="match status" value="1"/>
</dbReference>
<sequence>MAETESAPLLRVAHLKVAYPIRSSLLQRQIGANVAVSDVTFDINPGETVGLVGESGSGKSTVARAVIGLVKPDDGVIEFEGRNITGYSRKQLKSVRRDMQMVFQDPYASLNPRLTVRDLIAEGWRVHRDIVPRDQWTAEVKKLMDRVGLNPDYSDRYPHQFSGGQRQRIGIARALALRPKVIICDEPVSALDVSVQAQVLNLLDDLQEELGLAYLFISHDLSVVEHLCDRVLVLHHGHVVEQGNAREIFEHPQHEYTRALLAAVPVVRPWLERAHQGRHPTGEPPAQVGQK</sequence>
<dbReference type="InterPro" id="IPR027417">
    <property type="entry name" value="P-loop_NTPase"/>
</dbReference>
<dbReference type="PROSITE" id="PS50893">
    <property type="entry name" value="ABC_TRANSPORTER_2"/>
    <property type="match status" value="1"/>
</dbReference>
<reference evidence="7" key="1">
    <citation type="journal article" date="2019" name="Int. J. Syst. Evol. Microbiol.">
        <title>The Global Catalogue of Microorganisms (GCM) 10K type strain sequencing project: providing services to taxonomists for standard genome sequencing and annotation.</title>
        <authorList>
            <consortium name="The Broad Institute Genomics Platform"/>
            <consortium name="The Broad Institute Genome Sequencing Center for Infectious Disease"/>
            <person name="Wu L."/>
            <person name="Ma J."/>
        </authorList>
    </citation>
    <scope>NUCLEOTIDE SEQUENCE [LARGE SCALE GENOMIC DNA]</scope>
    <source>
        <strain evidence="7">JCM 31037</strain>
    </source>
</reference>
<dbReference type="PROSITE" id="PS00211">
    <property type="entry name" value="ABC_TRANSPORTER_1"/>
    <property type="match status" value="1"/>
</dbReference>
<dbReference type="InterPro" id="IPR013563">
    <property type="entry name" value="Oligopep_ABC_C"/>
</dbReference>
<gene>
    <name evidence="6" type="ORF">ACFQ4H_27280</name>
</gene>
<evidence type="ECO:0000256" key="1">
    <source>
        <dbReference type="ARBA" id="ARBA00005417"/>
    </source>
</evidence>
<dbReference type="EMBL" id="JBHTMP010000058">
    <property type="protein sequence ID" value="MFD1324793.1"/>
    <property type="molecule type" value="Genomic_DNA"/>
</dbReference>
<dbReference type="Proteomes" id="UP001597260">
    <property type="component" value="Unassembled WGS sequence"/>
</dbReference>
<dbReference type="InterPro" id="IPR050319">
    <property type="entry name" value="ABC_transp_ATP-bind"/>
</dbReference>
<dbReference type="InterPro" id="IPR003593">
    <property type="entry name" value="AAA+_ATPase"/>
</dbReference>
<comment type="similarity">
    <text evidence="1">Belongs to the ABC transporter superfamily.</text>
</comment>